<protein>
    <submittedName>
        <fullName evidence="1">Uncharacterized protein</fullName>
    </submittedName>
</protein>
<name>A0A2M6P1L2_9BACT</name>
<proteinExistence type="predicted"/>
<sequence length="64" mass="7482">MSEFHKQDREFSYIESPPEIENGSIEHEYIESMVRESHRSASLEDILLLRTLDNTGSCIEYGYV</sequence>
<dbReference type="EMBL" id="PFBW01000137">
    <property type="protein sequence ID" value="PIR77310.1"/>
    <property type="molecule type" value="Genomic_DNA"/>
</dbReference>
<dbReference type="Proteomes" id="UP000228528">
    <property type="component" value="Unassembled WGS sequence"/>
</dbReference>
<evidence type="ECO:0000313" key="1">
    <source>
        <dbReference type="EMBL" id="PIR77310.1"/>
    </source>
</evidence>
<comment type="caution">
    <text evidence="1">The sequence shown here is derived from an EMBL/GenBank/DDBJ whole genome shotgun (WGS) entry which is preliminary data.</text>
</comment>
<reference evidence="2" key="1">
    <citation type="submission" date="2017-09" db="EMBL/GenBank/DDBJ databases">
        <title>Depth-based differentiation of microbial function through sediment-hosted aquifers and enrichment of novel symbionts in the deep terrestrial subsurface.</title>
        <authorList>
            <person name="Probst A.J."/>
            <person name="Ladd B."/>
            <person name="Jarett J.K."/>
            <person name="Geller-Mcgrath D.E."/>
            <person name="Sieber C.M.K."/>
            <person name="Emerson J.B."/>
            <person name="Anantharaman K."/>
            <person name="Thomas B.C."/>
            <person name="Malmstrom R."/>
            <person name="Stieglmeier M."/>
            <person name="Klingl A."/>
            <person name="Woyke T."/>
            <person name="Ryan C.M."/>
            <person name="Banfield J.F."/>
        </authorList>
    </citation>
    <scope>NUCLEOTIDE SEQUENCE [LARGE SCALE GENOMIC DNA]</scope>
</reference>
<organism evidence="1 2">
    <name type="scientific">Candidatus Magasanikbacteria bacterium CG10_big_fil_rev_8_21_14_0_10_38_6</name>
    <dbReference type="NCBI Taxonomy" id="1974647"/>
    <lineage>
        <taxon>Bacteria</taxon>
        <taxon>Candidatus Magasanikiibacteriota</taxon>
    </lineage>
</organism>
<dbReference type="AlphaFoldDB" id="A0A2M6P1L2"/>
<evidence type="ECO:0000313" key="2">
    <source>
        <dbReference type="Proteomes" id="UP000228528"/>
    </source>
</evidence>
<gene>
    <name evidence="1" type="ORF">COU30_03160</name>
</gene>
<accession>A0A2M6P1L2</accession>